<evidence type="ECO:0000313" key="1">
    <source>
        <dbReference type="EMBL" id="GEM03636.1"/>
    </source>
</evidence>
<dbReference type="STRING" id="306541.SAMN05421668_10551"/>
<dbReference type="AlphaFoldDB" id="A0A1I6R2G7"/>
<dbReference type="Proteomes" id="UP000199139">
    <property type="component" value="Unassembled WGS sequence"/>
</dbReference>
<evidence type="ECO:0000313" key="2">
    <source>
        <dbReference type="EMBL" id="SFS58876.1"/>
    </source>
</evidence>
<evidence type="ECO:0000313" key="3">
    <source>
        <dbReference type="Proteomes" id="UP000199139"/>
    </source>
</evidence>
<dbReference type="Proteomes" id="UP000321773">
    <property type="component" value="Unassembled WGS sequence"/>
</dbReference>
<dbReference type="EMBL" id="BJWJ01000004">
    <property type="protein sequence ID" value="GEM03636.1"/>
    <property type="molecule type" value="Genomic_DNA"/>
</dbReference>
<evidence type="ECO:0008006" key="5">
    <source>
        <dbReference type="Google" id="ProtNLM"/>
    </source>
</evidence>
<organism evidence="2 3">
    <name type="scientific">Halolactibacillus miurensis</name>
    <dbReference type="NCBI Taxonomy" id="306541"/>
    <lineage>
        <taxon>Bacteria</taxon>
        <taxon>Bacillati</taxon>
        <taxon>Bacillota</taxon>
        <taxon>Bacilli</taxon>
        <taxon>Bacillales</taxon>
        <taxon>Bacillaceae</taxon>
        <taxon>Halolactibacillus</taxon>
    </lineage>
</organism>
<proteinExistence type="predicted"/>
<evidence type="ECO:0000313" key="4">
    <source>
        <dbReference type="Proteomes" id="UP000321773"/>
    </source>
</evidence>
<keyword evidence="4" id="KW-1185">Reference proteome</keyword>
<reference evidence="1 4" key="2">
    <citation type="submission" date="2019-07" db="EMBL/GenBank/DDBJ databases">
        <title>Whole genome shotgun sequence of Halolactibacillus miurensis NBRC 100873.</title>
        <authorList>
            <person name="Hosoyama A."/>
            <person name="Uohara A."/>
            <person name="Ohji S."/>
            <person name="Ichikawa N."/>
        </authorList>
    </citation>
    <scope>NUCLEOTIDE SEQUENCE [LARGE SCALE GENOMIC DNA]</scope>
    <source>
        <strain evidence="1 4">NBRC 100873</strain>
    </source>
</reference>
<name>A0A1I6R2G7_9BACI</name>
<gene>
    <name evidence="1" type="ORF">HMI01_06240</name>
    <name evidence="2" type="ORF">SAMN05421668_10551</name>
</gene>
<protein>
    <recommendedName>
        <fullName evidence="5">DUF3006 domain-containing protein</fullName>
    </recommendedName>
</protein>
<reference evidence="2 3" key="1">
    <citation type="submission" date="2016-10" db="EMBL/GenBank/DDBJ databases">
        <authorList>
            <person name="de Groot N.N."/>
        </authorList>
    </citation>
    <scope>NUCLEOTIDE SEQUENCE [LARGE SCALE GENOMIC DNA]</scope>
    <source>
        <strain evidence="2 3">DSM 17074</strain>
    </source>
</reference>
<dbReference type="RefSeq" id="WP_062321500.1">
    <property type="nucleotide sequence ID" value="NZ_BJWJ01000004.1"/>
</dbReference>
<sequence length="89" mass="10221">MKTLAVIDRFSDLNTAVILVESMHKQFVVKKDQLPTGAKPQDYLDVEVADESLQILGINTVETTKRKKNIHEKMEKLRAKNSAVSRRRR</sequence>
<dbReference type="InterPro" id="IPR021377">
    <property type="entry name" value="DUF3006"/>
</dbReference>
<dbReference type="EMBL" id="FPAI01000005">
    <property type="protein sequence ID" value="SFS58876.1"/>
    <property type="molecule type" value="Genomic_DNA"/>
</dbReference>
<dbReference type="Pfam" id="PF11213">
    <property type="entry name" value="DUF3006"/>
    <property type="match status" value="1"/>
</dbReference>
<accession>A0A1I6R2G7</accession>